<dbReference type="InterPro" id="IPR012910">
    <property type="entry name" value="Plug_dom"/>
</dbReference>
<comment type="similarity">
    <text evidence="11 12">Belongs to the TonB-dependent receptor family.</text>
</comment>
<proteinExistence type="inferred from homology"/>
<organism evidence="16 17">
    <name type="scientific">Sphingobium fuliginis (strain ATCC 27551)</name>
    <dbReference type="NCBI Taxonomy" id="336203"/>
    <lineage>
        <taxon>Bacteria</taxon>
        <taxon>Pseudomonadati</taxon>
        <taxon>Pseudomonadota</taxon>
        <taxon>Alphaproteobacteria</taxon>
        <taxon>Sphingomonadales</taxon>
        <taxon>Sphingomonadaceae</taxon>
        <taxon>Sphingobium</taxon>
    </lineage>
</organism>
<feature type="domain" description="TonB-dependent receptor-like beta-barrel" evidence="14">
    <location>
        <begin position="258"/>
        <end position="723"/>
    </location>
</feature>
<evidence type="ECO:0000256" key="5">
    <source>
        <dbReference type="ARBA" id="ARBA00022692"/>
    </source>
</evidence>
<evidence type="ECO:0000259" key="15">
    <source>
        <dbReference type="Pfam" id="PF07715"/>
    </source>
</evidence>
<reference evidence="16 17" key="2">
    <citation type="journal article" date="2013" name="Environ. Sci. Technol.">
        <title>The 4-tert-butylphenol-utilizing bacterium Sphingobium fuliginis OMI can degrade bisphenols via phenolic ring hydroxylation and meta-cleavage pathway.</title>
        <authorList>
            <person name="Ogata Y."/>
            <person name="Goda S."/>
            <person name="Toyama T."/>
            <person name="Sei K."/>
            <person name="Ike M."/>
        </authorList>
    </citation>
    <scope>NUCLEOTIDE SEQUENCE [LARGE SCALE GENOMIC DNA]</scope>
    <source>
        <strain evidence="16 17">OMI</strain>
    </source>
</reference>
<evidence type="ECO:0000313" key="16">
    <source>
        <dbReference type="EMBL" id="GAY22176.1"/>
    </source>
</evidence>
<dbReference type="InterPro" id="IPR039426">
    <property type="entry name" value="TonB-dep_rcpt-like"/>
</dbReference>
<evidence type="ECO:0000256" key="10">
    <source>
        <dbReference type="ARBA" id="ARBA00023237"/>
    </source>
</evidence>
<keyword evidence="3 11" id="KW-1134">Transmembrane beta strand</keyword>
<keyword evidence="7" id="KW-0406">Ion transport</keyword>
<keyword evidence="8 12" id="KW-0798">TonB box</keyword>
<dbReference type="InterPro" id="IPR000531">
    <property type="entry name" value="Beta-barrel_TonB"/>
</dbReference>
<evidence type="ECO:0000259" key="14">
    <source>
        <dbReference type="Pfam" id="PF00593"/>
    </source>
</evidence>
<sequence length="757" mass="82219">MGRQTLGAVLSITALAVSLGWAGGASAQAAAQPAEPGAADAQTTQESTGADVGDIVVTAQRQSQSIQKVPISVTAVSADAIENLNIRNIDKIATVTPGLVYETGYSFVQVYIRGVGDQTPGVGLETPVATYVDGAYLERGTGTIFDLVDLASVEVLKGPQGTLYGRNATAGAILISTANPTYDFGIKGLAEVGRFGHSQIDGMINVPLTDKAAIRFAGRYRNDGGNLSNITTGDKVRGKETYDARLKLRLDPTPDFNAILSLDYHHEDGNANASGRNDSQPPFCPGCVATPPAYTGFYQTADDFRRHDKGRSYNVNLTLQYDLGDITIKSLTAYRDLESGITQDVDGTASPLFVFDAKYGGKTFQQDLQLSSSFDGIFDFLAGVSYVHDDAFQRSFLYGTLFGLPYNGVTRPAQMSEGRQYQITKSYSAFAEAYIRPIDHLTLTLGGRYTKDKRDLDTVNNQLAVNFNNPGGPLSFNQKASYEKFTPRLVVAYDAGDVNLYASYTKGFRAGGFNTPSYAPRDPNDPIRPESMTSYEVGAKYVSPDRRTRANLALFRYDYKDVIVSILNGPTRVVRNSPSARGKGIEFDVNQRVNDWLTISAGGQYLDAKYRDYANGATYVYRRNAAGAITGITLATQDLSGVRLPRAPKWTGYVSANVEAPISDDWVFKLNGVARYTSPYDFVVNRSGVLGADYQKKLTIVNVSGGIGPSSGDYEIGFYIDNLTAQKYYVNRVTGTQGIVSLQAMPRTYGVRLKFQY</sequence>
<evidence type="ECO:0000256" key="9">
    <source>
        <dbReference type="ARBA" id="ARBA00023136"/>
    </source>
</evidence>
<keyword evidence="16" id="KW-0675">Receptor</keyword>
<dbReference type="GO" id="GO:0006826">
    <property type="term" value="P:iron ion transport"/>
    <property type="evidence" value="ECO:0007669"/>
    <property type="project" value="UniProtKB-KW"/>
</dbReference>
<evidence type="ECO:0000256" key="1">
    <source>
        <dbReference type="ARBA" id="ARBA00004571"/>
    </source>
</evidence>
<comment type="caution">
    <text evidence="16">The sequence shown here is derived from an EMBL/GenBank/DDBJ whole genome shotgun (WGS) entry which is preliminary data.</text>
</comment>
<keyword evidence="10 11" id="KW-0998">Cell outer membrane</keyword>
<evidence type="ECO:0000256" key="4">
    <source>
        <dbReference type="ARBA" id="ARBA00022496"/>
    </source>
</evidence>
<dbReference type="InterPro" id="IPR036942">
    <property type="entry name" value="Beta-barrel_TonB_sf"/>
</dbReference>
<feature type="domain" description="TonB-dependent receptor plug" evidence="15">
    <location>
        <begin position="66"/>
        <end position="172"/>
    </location>
</feature>
<dbReference type="AlphaFoldDB" id="A0A292ZGX0"/>
<dbReference type="EMBL" id="BEWI01000032">
    <property type="protein sequence ID" value="GAY22176.1"/>
    <property type="molecule type" value="Genomic_DNA"/>
</dbReference>
<evidence type="ECO:0000256" key="13">
    <source>
        <dbReference type="SAM" id="SignalP"/>
    </source>
</evidence>
<evidence type="ECO:0000256" key="11">
    <source>
        <dbReference type="PROSITE-ProRule" id="PRU01360"/>
    </source>
</evidence>
<evidence type="ECO:0000313" key="17">
    <source>
        <dbReference type="Proteomes" id="UP000221538"/>
    </source>
</evidence>
<evidence type="ECO:0000256" key="2">
    <source>
        <dbReference type="ARBA" id="ARBA00022448"/>
    </source>
</evidence>
<dbReference type="PANTHER" id="PTHR32552:SF81">
    <property type="entry name" value="TONB-DEPENDENT OUTER MEMBRANE RECEPTOR"/>
    <property type="match status" value="1"/>
</dbReference>
<gene>
    <name evidence="16" type="ORF">SFOMI_2731</name>
</gene>
<name>A0A292ZGX0_SPHSA</name>
<evidence type="ECO:0000256" key="7">
    <source>
        <dbReference type="ARBA" id="ARBA00023065"/>
    </source>
</evidence>
<dbReference type="Pfam" id="PF07715">
    <property type="entry name" value="Plug"/>
    <property type="match status" value="1"/>
</dbReference>
<dbReference type="GO" id="GO:0009279">
    <property type="term" value="C:cell outer membrane"/>
    <property type="evidence" value="ECO:0007669"/>
    <property type="project" value="UniProtKB-SubCell"/>
</dbReference>
<dbReference type="Gene3D" id="2.40.170.20">
    <property type="entry name" value="TonB-dependent receptor, beta-barrel domain"/>
    <property type="match status" value="1"/>
</dbReference>
<keyword evidence="2 11" id="KW-0813">Transport</keyword>
<protein>
    <submittedName>
        <fullName evidence="16">Outer membrane receptor protein</fullName>
    </submittedName>
</protein>
<keyword evidence="5 11" id="KW-0812">Transmembrane</keyword>
<dbReference type="PANTHER" id="PTHR32552">
    <property type="entry name" value="FERRICHROME IRON RECEPTOR-RELATED"/>
    <property type="match status" value="1"/>
</dbReference>
<dbReference type="SUPFAM" id="SSF56935">
    <property type="entry name" value="Porins"/>
    <property type="match status" value="1"/>
</dbReference>
<keyword evidence="6" id="KW-0408">Iron</keyword>
<evidence type="ECO:0000256" key="3">
    <source>
        <dbReference type="ARBA" id="ARBA00022452"/>
    </source>
</evidence>
<evidence type="ECO:0000256" key="6">
    <source>
        <dbReference type="ARBA" id="ARBA00023004"/>
    </source>
</evidence>
<dbReference type="PROSITE" id="PS52016">
    <property type="entry name" value="TONB_DEPENDENT_REC_3"/>
    <property type="match status" value="1"/>
</dbReference>
<dbReference type="Proteomes" id="UP000221538">
    <property type="component" value="Unassembled WGS sequence"/>
</dbReference>
<dbReference type="RefSeq" id="WP_158230038.1">
    <property type="nucleotide sequence ID" value="NZ_BEWI01000032.1"/>
</dbReference>
<keyword evidence="13" id="KW-0732">Signal</keyword>
<comment type="subcellular location">
    <subcellularLocation>
        <location evidence="1 11">Cell outer membrane</location>
        <topology evidence="1 11">Multi-pass membrane protein</topology>
    </subcellularLocation>
</comment>
<keyword evidence="9 11" id="KW-0472">Membrane</keyword>
<reference evidence="16 17" key="1">
    <citation type="journal article" date="2013" name="Biodegradation">
        <title>Occurrence of 4-tert-butylphenol (4-t-BP) biodegradation in an aquatic sample caused by the presence of Spirodela polyrrhiza and isolation of a 4-t-BP-utilizing bacterium.</title>
        <authorList>
            <person name="Ogata Y."/>
            <person name="Toyama T."/>
            <person name="Yu N."/>
            <person name="Wang X."/>
            <person name="Sei K."/>
            <person name="Ike M."/>
        </authorList>
    </citation>
    <scope>NUCLEOTIDE SEQUENCE [LARGE SCALE GENOMIC DNA]</scope>
    <source>
        <strain evidence="16 17">OMI</strain>
    </source>
</reference>
<evidence type="ECO:0000256" key="8">
    <source>
        <dbReference type="ARBA" id="ARBA00023077"/>
    </source>
</evidence>
<feature type="signal peptide" evidence="13">
    <location>
        <begin position="1"/>
        <end position="27"/>
    </location>
</feature>
<accession>A0A292ZGX0</accession>
<dbReference type="Pfam" id="PF00593">
    <property type="entry name" value="TonB_dep_Rec_b-barrel"/>
    <property type="match status" value="1"/>
</dbReference>
<feature type="chain" id="PRO_5013330683" evidence="13">
    <location>
        <begin position="28"/>
        <end position="757"/>
    </location>
</feature>
<keyword evidence="4" id="KW-0410">Iron transport</keyword>
<evidence type="ECO:0000256" key="12">
    <source>
        <dbReference type="RuleBase" id="RU003357"/>
    </source>
</evidence>